<dbReference type="Pfam" id="PF05902">
    <property type="entry name" value="4_1_CTD"/>
    <property type="match status" value="1"/>
</dbReference>
<evidence type="ECO:0000313" key="8">
    <source>
        <dbReference type="Ensembl" id="ENSMALP00000002603.1"/>
    </source>
</evidence>
<feature type="coiled-coil region" evidence="4">
    <location>
        <begin position="11"/>
        <end position="71"/>
    </location>
</feature>
<keyword evidence="4" id="KW-0175">Coiled coil</keyword>
<protein>
    <recommendedName>
        <fullName evidence="10">SAB domain-containing protein</fullName>
    </recommendedName>
</protein>
<sequence length="1119" mass="127495">MAARLQEVIEEELGEEEVDKLRKEEGDLEREKQIQVERITERVVKKYVRSIETEEDEVDELEEEIKKVFLKGLLPEEGELRVKQESKMVKGEILLDDSLREKLLQIEKEWQDEVEERFGLWQDEVEERFGLPDGVGTSSVVAYQKVEHRTKKGLTTIDERGEQQEDMEDVLLQPGAISQEVLEKQKIWRKTELVEERMEREVQERSLMDEDVWFIVFDRPPYKAAFKPLVTTVEHAQVDEGEYFTSKTEIATVEKKIESIAEERQIREEEVYGAPEISPSQMVTEREDDWFVLLDVILRETPYVPPVILKRRDQMDAEGLVSVVGIAASEAIREVVAERRKIIGEAPAHIQEIPQQPVTDRDDDWFELLDAVPIETSYVPLVAVVEQVSPEERVSVVEITAVERRERRVEVVIEDGEIKPELREKQVVALPQAVKEREEDWFVLLDVPIREPAFVPPVAMAKYVQLYPEVKISTAVETVAIESKKEVVVEETMVQREEKKPPVQIISRQQISQPVKERDDDWFVLLDAVPRETSYVPPVSLAVLSQIYPSVEHEIEVISIEQKLQQVDRDQLRPQPPQPLLERDDDWFVLSDPIHKEPAMLPTVTPLAIIPDMKKTSMAEVTTTETRMWKKMIIGVDSRQDETRLSEIRPIQIAPLAEREGGDDWFVLFDVIREKPVVIPPVAVGEPIRLYAETRPARDFAAIEQRAQQRVALVEEMWQQEQVVQHRPRPAVREVEDDWFILLDVTPKKSVTVSECIQFPVEARHPPAVAKTRIAISEMRPQFEKRILEERHPIPYTHVSDDWFAILDAGHKESVVSMQRGTRPVSAPVFSHAALVEAGIPMAPFEQPQTSTPIKTSHQVERKLEVTVEAVEPSKIEAVAEVKPAVWRDQREVDSSLISTINGDIQHESEVASTEVIRMRKRRAKKIEGDSIYIRHSILMLEEFDKPQDDLLRHHASISELKRNFMEAVPESRPSEWDKRLSTHSPFHTLGINGQPLPSADGPPLVQTQTVTITAVSNFLSSGISTTEVPIVPTKTFTYESSKVAVDGTDEIKDGTTSSSSSTFTSETASGTTFTTTTTHISKVVKSGSSQTRVEKRIVITADSDIDQAKEKHGGASAL</sequence>
<name>A0A3Q3IER0_MONAL</name>
<dbReference type="PANTHER" id="PTHR23280">
    <property type="entry name" value="4.1 G PROTEIN"/>
    <property type="match status" value="1"/>
</dbReference>
<dbReference type="GO" id="GO:0005198">
    <property type="term" value="F:structural molecule activity"/>
    <property type="evidence" value="ECO:0007669"/>
    <property type="project" value="InterPro"/>
</dbReference>
<evidence type="ECO:0000259" key="6">
    <source>
        <dbReference type="Pfam" id="PF04382"/>
    </source>
</evidence>
<feature type="domain" description="Band 4.1 C-terminal" evidence="7">
    <location>
        <begin position="1029"/>
        <end position="1110"/>
    </location>
</feature>
<feature type="region of interest" description="Disordered" evidence="5">
    <location>
        <begin position="1050"/>
        <end position="1072"/>
    </location>
</feature>
<keyword evidence="2" id="KW-0963">Cytoplasm</keyword>
<dbReference type="InterPro" id="IPR007477">
    <property type="entry name" value="SAB_dom"/>
</dbReference>
<dbReference type="PANTHER" id="PTHR23280:SF12">
    <property type="entry name" value="PROTEIN 4.1"/>
    <property type="match status" value="1"/>
</dbReference>
<dbReference type="GO" id="GO:0005856">
    <property type="term" value="C:cytoskeleton"/>
    <property type="evidence" value="ECO:0007669"/>
    <property type="project" value="UniProtKB-SubCell"/>
</dbReference>
<dbReference type="AlphaFoldDB" id="A0A3Q3IER0"/>
<reference evidence="8" key="2">
    <citation type="submission" date="2025-09" db="UniProtKB">
        <authorList>
            <consortium name="Ensembl"/>
        </authorList>
    </citation>
    <scope>IDENTIFICATION</scope>
</reference>
<dbReference type="InterPro" id="IPR008379">
    <property type="entry name" value="Band_4.1_C"/>
</dbReference>
<comment type="subcellular location">
    <subcellularLocation>
        <location evidence="1">Cytoplasm</location>
        <location evidence="1">Cytoskeleton</location>
    </subcellularLocation>
</comment>
<evidence type="ECO:0000256" key="4">
    <source>
        <dbReference type="SAM" id="Coils"/>
    </source>
</evidence>
<evidence type="ECO:0000313" key="9">
    <source>
        <dbReference type="Proteomes" id="UP000261600"/>
    </source>
</evidence>
<dbReference type="GO" id="GO:0031032">
    <property type="term" value="P:actomyosin structure organization"/>
    <property type="evidence" value="ECO:0007669"/>
    <property type="project" value="TreeGrafter"/>
</dbReference>
<evidence type="ECO:0000256" key="3">
    <source>
        <dbReference type="ARBA" id="ARBA00023212"/>
    </source>
</evidence>
<dbReference type="Proteomes" id="UP000261600">
    <property type="component" value="Unplaced"/>
</dbReference>
<evidence type="ECO:0000256" key="2">
    <source>
        <dbReference type="ARBA" id="ARBA00022490"/>
    </source>
</evidence>
<feature type="compositionally biased region" description="Low complexity" evidence="5">
    <location>
        <begin position="1055"/>
        <end position="1072"/>
    </location>
</feature>
<evidence type="ECO:0000256" key="5">
    <source>
        <dbReference type="SAM" id="MobiDB-lite"/>
    </source>
</evidence>
<evidence type="ECO:0000256" key="1">
    <source>
        <dbReference type="ARBA" id="ARBA00004245"/>
    </source>
</evidence>
<accession>A0A3Q3IER0</accession>
<keyword evidence="3" id="KW-0206">Cytoskeleton</keyword>
<organism evidence="8 9">
    <name type="scientific">Monopterus albus</name>
    <name type="common">Swamp eel</name>
    <dbReference type="NCBI Taxonomy" id="43700"/>
    <lineage>
        <taxon>Eukaryota</taxon>
        <taxon>Metazoa</taxon>
        <taxon>Chordata</taxon>
        <taxon>Craniata</taxon>
        <taxon>Vertebrata</taxon>
        <taxon>Euteleostomi</taxon>
        <taxon>Actinopterygii</taxon>
        <taxon>Neopterygii</taxon>
        <taxon>Teleostei</taxon>
        <taxon>Neoteleostei</taxon>
        <taxon>Acanthomorphata</taxon>
        <taxon>Anabantaria</taxon>
        <taxon>Synbranchiformes</taxon>
        <taxon>Synbranchidae</taxon>
        <taxon>Monopterus</taxon>
    </lineage>
</organism>
<dbReference type="Ensembl" id="ENSMALT00000002679.1">
    <property type="protein sequence ID" value="ENSMALP00000002603.1"/>
    <property type="gene ID" value="ENSMALG00000001831.1"/>
</dbReference>
<dbReference type="GO" id="GO:0005886">
    <property type="term" value="C:plasma membrane"/>
    <property type="evidence" value="ECO:0007669"/>
    <property type="project" value="TreeGrafter"/>
</dbReference>
<evidence type="ECO:0000259" key="7">
    <source>
        <dbReference type="Pfam" id="PF05902"/>
    </source>
</evidence>
<evidence type="ECO:0008006" key="10">
    <source>
        <dbReference type="Google" id="ProtNLM"/>
    </source>
</evidence>
<dbReference type="Pfam" id="PF04382">
    <property type="entry name" value="SAB"/>
    <property type="match status" value="1"/>
</dbReference>
<reference evidence="8" key="1">
    <citation type="submission" date="2025-08" db="UniProtKB">
        <authorList>
            <consortium name="Ensembl"/>
        </authorList>
    </citation>
    <scope>IDENTIFICATION</scope>
</reference>
<keyword evidence="9" id="KW-1185">Reference proteome</keyword>
<feature type="domain" description="SAB" evidence="6">
    <location>
        <begin position="940"/>
        <end position="987"/>
    </location>
</feature>
<proteinExistence type="predicted"/>
<dbReference type="GO" id="GO:0003779">
    <property type="term" value="F:actin binding"/>
    <property type="evidence" value="ECO:0007669"/>
    <property type="project" value="InterPro"/>
</dbReference>
<dbReference type="GO" id="GO:0030866">
    <property type="term" value="P:cortical actin cytoskeleton organization"/>
    <property type="evidence" value="ECO:0007669"/>
    <property type="project" value="InterPro"/>
</dbReference>
<dbReference type="STRING" id="43700.ENSMALP00000002603"/>